<dbReference type="Pfam" id="PF14371">
    <property type="entry name" value="DUF4412"/>
    <property type="match status" value="1"/>
</dbReference>
<feature type="chain" id="PRO_5042845055" evidence="1">
    <location>
        <begin position="30"/>
        <end position="198"/>
    </location>
</feature>
<dbReference type="InterPro" id="IPR025524">
    <property type="entry name" value="DUF4412"/>
</dbReference>
<organism evidence="3 4">
    <name type="scientific">Granulibacter bethesdensis</name>
    <dbReference type="NCBI Taxonomy" id="364410"/>
    <lineage>
        <taxon>Bacteria</taxon>
        <taxon>Pseudomonadati</taxon>
        <taxon>Pseudomonadota</taxon>
        <taxon>Alphaproteobacteria</taxon>
        <taxon>Acetobacterales</taxon>
        <taxon>Acetobacteraceae</taxon>
        <taxon>Granulibacter</taxon>
    </lineage>
</organism>
<dbReference type="EMBL" id="CP003181">
    <property type="protein sequence ID" value="AHJ63854.1"/>
    <property type="molecule type" value="Genomic_DNA"/>
</dbReference>
<feature type="domain" description="DUF4412" evidence="2">
    <location>
        <begin position="77"/>
        <end position="159"/>
    </location>
</feature>
<dbReference type="AlphaFoldDB" id="A0AAN0RF43"/>
<evidence type="ECO:0000313" key="3">
    <source>
        <dbReference type="EMBL" id="AHJ63854.1"/>
    </source>
</evidence>
<gene>
    <name evidence="3" type="ORF">GbCGDNIH3_1967</name>
</gene>
<sequence>MDDMMASGLKWAAMAGVLASFMAGGACLAAETAPLVIPSKNVQVLYDTVDPDGSRHQAMVTVLASAGKLRIETPNSKDYIIIDRKAGNGVMVIDGQKSVMPLPPGAAQSMTFEPPKNARFNKTGTEVIAGQPCTVYDVTEPNAQGSIVCLTADGVLLNAHERAQNGASLTAVKVSYSNITPAYFDVPKEYRMMRQPGQ</sequence>
<name>A0AAN0RF43_9PROT</name>
<reference evidence="4" key="1">
    <citation type="submission" date="2012-06" db="EMBL/GenBank/DDBJ databases">
        <title>Genome analysis of multiple Granulibacter bethesdensis isolates demonstrates substantial genome diversity.</title>
        <authorList>
            <person name="Greenberg D.E."/>
            <person name="Porcella S.F."/>
            <person name="Zarember K."/>
            <person name="Zelazny A.M."/>
            <person name="Bruno D."/>
            <person name="Martens C."/>
            <person name="Barbian K.D."/>
            <person name="Jaske E."/>
            <person name="Holland S.M."/>
        </authorList>
    </citation>
    <scope>NUCLEOTIDE SEQUENCE [LARGE SCALE GENOMIC DNA]</scope>
    <source>
        <strain evidence="4">CGDNIH3</strain>
    </source>
</reference>
<protein>
    <submittedName>
        <fullName evidence="3">Secreted protein</fullName>
    </submittedName>
</protein>
<evidence type="ECO:0000259" key="2">
    <source>
        <dbReference type="Pfam" id="PF14371"/>
    </source>
</evidence>
<feature type="signal peptide" evidence="1">
    <location>
        <begin position="1"/>
        <end position="29"/>
    </location>
</feature>
<keyword evidence="1" id="KW-0732">Signal</keyword>
<evidence type="ECO:0000313" key="4">
    <source>
        <dbReference type="Proteomes" id="UP000019438"/>
    </source>
</evidence>
<accession>A0AAN0RF43</accession>
<evidence type="ECO:0000256" key="1">
    <source>
        <dbReference type="SAM" id="SignalP"/>
    </source>
</evidence>
<dbReference type="KEGG" id="gbc:GbCGDNIH3_1967"/>
<proteinExistence type="predicted"/>
<dbReference type="Proteomes" id="UP000019438">
    <property type="component" value="Chromosome"/>
</dbReference>